<dbReference type="EMBL" id="CP007493">
    <property type="protein sequence ID" value="AJB42633.1"/>
    <property type="molecule type" value="Genomic_DNA"/>
</dbReference>
<feature type="transmembrane region" description="Helical" evidence="1">
    <location>
        <begin position="12"/>
        <end position="35"/>
    </location>
</feature>
<keyword evidence="1" id="KW-0472">Membrane</keyword>
<dbReference type="Proteomes" id="UP000266720">
    <property type="component" value="Chromosome"/>
</dbReference>
<dbReference type="RefSeq" id="WP_020962208.1">
    <property type="nucleotide sequence ID" value="NZ_CP007493.1"/>
</dbReference>
<keyword evidence="1" id="KW-1133">Transmembrane helix</keyword>
<keyword evidence="1" id="KW-0812">Transmembrane</keyword>
<evidence type="ECO:0000313" key="2">
    <source>
        <dbReference type="EMBL" id="AJB42633.1"/>
    </source>
</evidence>
<dbReference type="KEGG" id="tcb:TCARB_1591"/>
<sequence length="49" mass="5682">MSEIVLGTMDFILLVIGTVAFIALLIVFAIEYHYWRLRRQMKKIIVKAG</sequence>
<dbReference type="AlphaFoldDB" id="A0A3G1A8H4"/>
<dbReference type="GeneID" id="58787910"/>
<reference evidence="3" key="1">
    <citation type="book" date="2010" name="EXTREMOPHILES" publisher="0:0-0">
        <title>Complete genome sequences of ten hyperthermophilic archaea reveal their metabolic capabilities and possible ecological roles.</title>
        <editorList>
            <person name="?"/>
        </editorList>
        <authorList>
            <person name="Ravin N.V."/>
            <person name="Mardanov A.V."/>
            <person name="Bonch-Osmolovskaya E.A."/>
            <person name="Skryabin K.G."/>
        </authorList>
    </citation>
    <scope>NUCLEOTIDE SEQUENCE [LARGE SCALE GENOMIC DNA]</scope>
    <source>
        <strain evidence="3">1505</strain>
    </source>
</reference>
<gene>
    <name evidence="2" type="ORF">TCARB_1591</name>
</gene>
<accession>A0A3G1A8H4</accession>
<proteinExistence type="predicted"/>
<organism evidence="2 3">
    <name type="scientific">Thermofilum adornatum 1505</name>
    <dbReference type="NCBI Taxonomy" id="697581"/>
    <lineage>
        <taxon>Archaea</taxon>
        <taxon>Thermoproteota</taxon>
        <taxon>Thermoprotei</taxon>
        <taxon>Thermofilales</taxon>
        <taxon>Thermofilaceae</taxon>
        <taxon>Thermofilum</taxon>
    </lineage>
</organism>
<evidence type="ECO:0000313" key="3">
    <source>
        <dbReference type="Proteomes" id="UP000266720"/>
    </source>
</evidence>
<name>A0A3G1A8H4_9CREN</name>
<evidence type="ECO:0000256" key="1">
    <source>
        <dbReference type="SAM" id="Phobius"/>
    </source>
</evidence>
<protein>
    <submittedName>
        <fullName evidence="2">Uncharacterized protein</fullName>
    </submittedName>
</protein>